<evidence type="ECO:0000256" key="6">
    <source>
        <dbReference type="SAM" id="Phobius"/>
    </source>
</evidence>
<dbReference type="Pfam" id="PF07690">
    <property type="entry name" value="MFS_1"/>
    <property type="match status" value="1"/>
</dbReference>
<evidence type="ECO:0000313" key="8">
    <source>
        <dbReference type="EMBL" id="CAJ0790398.1"/>
    </source>
</evidence>
<keyword evidence="9" id="KW-1185">Reference proteome</keyword>
<dbReference type="InterPro" id="IPR036259">
    <property type="entry name" value="MFS_trans_sf"/>
</dbReference>
<feature type="transmembrane region" description="Helical" evidence="6">
    <location>
        <begin position="233"/>
        <end position="253"/>
    </location>
</feature>
<feature type="transmembrane region" description="Helical" evidence="6">
    <location>
        <begin position="59"/>
        <end position="83"/>
    </location>
</feature>
<gene>
    <name evidence="8" type="primary">nanT_4</name>
    <name evidence="8" type="ORF">LMG7141_02360</name>
</gene>
<proteinExistence type="predicted"/>
<dbReference type="EMBL" id="CATYWO010000003">
    <property type="protein sequence ID" value="CAJ0790398.1"/>
    <property type="molecule type" value="Genomic_DNA"/>
</dbReference>
<feature type="transmembrane region" description="Helical" evidence="6">
    <location>
        <begin position="20"/>
        <end position="38"/>
    </location>
</feature>
<dbReference type="PANTHER" id="PTHR23505:SF79">
    <property type="entry name" value="PROTEIN SPINSTER"/>
    <property type="match status" value="1"/>
</dbReference>
<protein>
    <submittedName>
        <fullName evidence="8">Sialic acid transporter NanT</fullName>
    </submittedName>
</protein>
<reference evidence="8 9" key="1">
    <citation type="submission" date="2023-07" db="EMBL/GenBank/DDBJ databases">
        <authorList>
            <person name="Peeters C."/>
        </authorList>
    </citation>
    <scope>NUCLEOTIDE SEQUENCE [LARGE SCALE GENOMIC DNA]</scope>
    <source>
        <strain evidence="8 9">LMG 7141</strain>
    </source>
</reference>
<keyword evidence="2" id="KW-0813">Transport</keyword>
<feature type="transmembrane region" description="Helical" evidence="6">
    <location>
        <begin position="363"/>
        <end position="383"/>
    </location>
</feature>
<dbReference type="PROSITE" id="PS50850">
    <property type="entry name" value="MFS"/>
    <property type="match status" value="1"/>
</dbReference>
<organism evidence="8 9">
    <name type="scientific">Ralstonia condita</name>
    <dbReference type="NCBI Taxonomy" id="3058600"/>
    <lineage>
        <taxon>Bacteria</taxon>
        <taxon>Pseudomonadati</taxon>
        <taxon>Pseudomonadota</taxon>
        <taxon>Betaproteobacteria</taxon>
        <taxon>Burkholderiales</taxon>
        <taxon>Burkholderiaceae</taxon>
        <taxon>Ralstonia</taxon>
    </lineage>
</organism>
<feature type="transmembrane region" description="Helical" evidence="6">
    <location>
        <begin position="179"/>
        <end position="198"/>
    </location>
</feature>
<dbReference type="PANTHER" id="PTHR23505">
    <property type="entry name" value="SPINSTER"/>
    <property type="match status" value="1"/>
</dbReference>
<evidence type="ECO:0000313" key="9">
    <source>
        <dbReference type="Proteomes" id="UP001189616"/>
    </source>
</evidence>
<dbReference type="InterPro" id="IPR020846">
    <property type="entry name" value="MFS_dom"/>
</dbReference>
<feature type="domain" description="Major facilitator superfamily (MFS) profile" evidence="7">
    <location>
        <begin position="25"/>
        <end position="417"/>
    </location>
</feature>
<comment type="caution">
    <text evidence="8">The sequence shown here is derived from an EMBL/GenBank/DDBJ whole genome shotgun (WGS) entry which is preliminary data.</text>
</comment>
<comment type="subcellular location">
    <subcellularLocation>
        <location evidence="1">Membrane</location>
        <topology evidence="1">Multi-pass membrane protein</topology>
    </subcellularLocation>
</comment>
<dbReference type="Gene3D" id="1.20.1250.20">
    <property type="entry name" value="MFS general substrate transporter like domains"/>
    <property type="match status" value="2"/>
</dbReference>
<evidence type="ECO:0000256" key="2">
    <source>
        <dbReference type="ARBA" id="ARBA00022448"/>
    </source>
</evidence>
<dbReference type="Proteomes" id="UP001189616">
    <property type="component" value="Unassembled WGS sequence"/>
</dbReference>
<evidence type="ECO:0000259" key="7">
    <source>
        <dbReference type="PROSITE" id="PS50850"/>
    </source>
</evidence>
<evidence type="ECO:0000256" key="1">
    <source>
        <dbReference type="ARBA" id="ARBA00004141"/>
    </source>
</evidence>
<keyword evidence="5 6" id="KW-0472">Membrane</keyword>
<keyword evidence="4 6" id="KW-1133">Transmembrane helix</keyword>
<feature type="transmembrane region" description="Helical" evidence="6">
    <location>
        <begin position="89"/>
        <end position="109"/>
    </location>
</feature>
<feature type="transmembrane region" description="Helical" evidence="6">
    <location>
        <begin position="395"/>
        <end position="413"/>
    </location>
</feature>
<feature type="transmembrane region" description="Helical" evidence="6">
    <location>
        <begin position="332"/>
        <end position="351"/>
    </location>
</feature>
<feature type="transmembrane region" description="Helical" evidence="6">
    <location>
        <begin position="302"/>
        <end position="320"/>
    </location>
</feature>
<dbReference type="RefSeq" id="WP_316657813.1">
    <property type="nucleotide sequence ID" value="NZ_CATYWO010000003.1"/>
</dbReference>
<feature type="transmembrane region" description="Helical" evidence="6">
    <location>
        <begin position="152"/>
        <end position="173"/>
    </location>
</feature>
<evidence type="ECO:0000256" key="4">
    <source>
        <dbReference type="ARBA" id="ARBA00022989"/>
    </source>
</evidence>
<dbReference type="InterPro" id="IPR044770">
    <property type="entry name" value="MFS_spinster-like"/>
</dbReference>
<keyword evidence="3 6" id="KW-0812">Transmembrane</keyword>
<dbReference type="SUPFAM" id="SSF103473">
    <property type="entry name" value="MFS general substrate transporter"/>
    <property type="match status" value="1"/>
</dbReference>
<evidence type="ECO:0000256" key="3">
    <source>
        <dbReference type="ARBA" id="ARBA00022692"/>
    </source>
</evidence>
<accession>A0ABM9JD94</accession>
<evidence type="ECO:0000256" key="5">
    <source>
        <dbReference type="ARBA" id="ARBA00023136"/>
    </source>
</evidence>
<name>A0ABM9JD94_9RALS</name>
<sequence length="434" mass="46300">MHLPQSKSIVGRPGYAVSRGHAWFALVLLFILMLFDYIDRSIVNSMFPYIKKDWGLTDTQLGALASIVSLMVGLLSLPVAVLVDRWSRVKSIVLMGVGWGFATVGCMFASKYTQLLAMRAVIGVGEAGYGNAGCSLLAHHFPSRLRSTVIGLFYFAVSVGSVIGIIAGGAIAVKWGWHAAFGIVGVPGIVVALLVFAIKDYRTIPLRKLAGNSGTTMGFKEAALELFRARTSWSTYLGSGLMLITYMAMNAWLPSYFARAYSLQGVAIGLKTAPVILAGACGTVFWAMVADRVAANVPRRRLLITVACGLLTVLVLFPAFTGMEPGTKQYQMILLGGFFMGAIGGIPTAVAMDVVHPGLRSSAVSMVTLANNLIGFTMGPFVVGMLSDRIGLQSALAWVTLSCIPAVLCLYWASRNYDADKALIDAEVVAGGFQ</sequence>
<dbReference type="InterPro" id="IPR011701">
    <property type="entry name" value="MFS"/>
</dbReference>
<feature type="transmembrane region" description="Helical" evidence="6">
    <location>
        <begin position="273"/>
        <end position="290"/>
    </location>
</feature>